<dbReference type="EMBL" id="CP009048">
    <property type="protein sequence ID" value="AIL61451.1"/>
    <property type="molecule type" value="Genomic_DNA"/>
</dbReference>
<dbReference type="AlphaFoldDB" id="A0A077FDV0"/>
<evidence type="ECO:0000313" key="2">
    <source>
        <dbReference type="EMBL" id="AIL61451.1"/>
    </source>
</evidence>
<proteinExistence type="predicted"/>
<dbReference type="RefSeq" id="WP_038610241.1">
    <property type="nucleotide sequence ID" value="NZ_CP009048.1"/>
</dbReference>
<reference evidence="2 3" key="1">
    <citation type="submission" date="2014-07" db="EMBL/GenBank/DDBJ databases">
        <authorList>
            <person name="Lee K."/>
            <person name="Lim J.Y."/>
            <person name="Hwang I."/>
        </authorList>
    </citation>
    <scope>NUCLEOTIDE SEQUENCE [LARGE SCALE GENOMIC DNA]</scope>
    <source>
        <strain evidence="2 3">KL28</strain>
    </source>
</reference>
<accession>A0A077FDV0</accession>
<organism evidence="2 3">
    <name type="scientific">Pseudomonas alkylphenolica</name>
    <dbReference type="NCBI Taxonomy" id="237609"/>
    <lineage>
        <taxon>Bacteria</taxon>
        <taxon>Pseudomonadati</taxon>
        <taxon>Pseudomonadota</taxon>
        <taxon>Gammaproteobacteria</taxon>
        <taxon>Pseudomonadales</taxon>
        <taxon>Pseudomonadaceae</taxon>
        <taxon>Pseudomonas</taxon>
    </lineage>
</organism>
<dbReference type="Proteomes" id="UP000028931">
    <property type="component" value="Chromosome"/>
</dbReference>
<dbReference type="InterPro" id="IPR041029">
    <property type="entry name" value="GbpA_2"/>
</dbReference>
<evidence type="ECO:0000259" key="1">
    <source>
        <dbReference type="Pfam" id="PF18416"/>
    </source>
</evidence>
<sequence length="626" mass="68071">MATASTASASTLALKHIPPTAVPFKITTQPDGYVPDMDGFELQRLGSLDRGWHSLCPIRAGRDLVEGEVISACQVRERDGEMVRVDYTATKGALKANQWPQAFAQYIVEHGRGLSAGGWNDQGALTCEGAVQLRLWCRNAYRAFSTAPFANNQVQALACDDDYVLASGQSLCLQVRDLATQHLYEQHIFTPGSGQTGKAWSEALCTQLNLKSRLLRAGVLNAEAGTVTPAAKGNAFWVAQCAGLSVTLAEVQWWGGQVVQGAQALTAGQAVQAWAYDAYSHRLLDSFSWTPTAAQCSAGKWLGAWAAALNASPLGSWLLASAALPTPAATGVTNATQLTLWQRGEGVRLFTSLPAGDNWVAGPRLDSVWGSVNDAVLVTVRHPYSQQLLGHEVFQPTELSDQSAWEAALATAIGDKWPEMLAGREGADASLDRAGQGQGAWRLWQPRFAGLLLELQNLGDSSKWTADRLGKYLLATDELPDSSSTEGVWGRSEVKMYAYTQPEGSVLLEIRHSEDELVFRLSDQARAKGYRVVDCYPKPGIRYDSNIAVKTVSSDTVIWGKGRGHREFKLVLDYPDACRDAQQLTVGHVGYLDDRYLWQNLTEVKFTPPAARDPPGQHPAGFVRNR</sequence>
<feature type="domain" description="N-acetylglucosamine binding protein A" evidence="1">
    <location>
        <begin position="165"/>
        <end position="243"/>
    </location>
</feature>
<gene>
    <name evidence="2" type="ORF">PSAKL28_22350</name>
</gene>
<dbReference type="OrthoDB" id="7033715at2"/>
<name>A0A077FDV0_9PSED</name>
<dbReference type="Pfam" id="PF18416">
    <property type="entry name" value="GbpA_2"/>
    <property type="match status" value="1"/>
</dbReference>
<dbReference type="HOGENOM" id="CLU_436698_0_0_6"/>
<evidence type="ECO:0000313" key="3">
    <source>
        <dbReference type="Proteomes" id="UP000028931"/>
    </source>
</evidence>
<protein>
    <submittedName>
        <fullName evidence="2">YD repeat protein</fullName>
    </submittedName>
</protein>
<dbReference type="KEGG" id="palk:PSAKL28_22350"/>
<dbReference type="Gene3D" id="3.30.70.2150">
    <property type="match status" value="2"/>
</dbReference>